<proteinExistence type="predicted"/>
<evidence type="ECO:0000313" key="1">
    <source>
        <dbReference type="EMBL" id="EHY89806.1"/>
    </source>
</evidence>
<dbReference type="RefSeq" id="WP_005442808.1">
    <property type="nucleotide sequence ID" value="NZ_CM001466.1"/>
</dbReference>
<name>H8GCJ8_9PSEU</name>
<dbReference type="AlphaFoldDB" id="H8GCJ8"/>
<accession>H8GCJ8</accession>
<evidence type="ECO:0000313" key="2">
    <source>
        <dbReference type="Proteomes" id="UP000004705"/>
    </source>
</evidence>
<sequence length="96" mass="10685">MRVRGRGNRRSQRLVLDLLDTIREPPEEPADDLTVWAERVQAIRAAEAGGDVPSEPMQPPAEVKAAQDALFDHYRAECLGSVSAGPPTRSPRRRNR</sequence>
<dbReference type="EMBL" id="CM001466">
    <property type="protein sequence ID" value="EHY89806.1"/>
    <property type="molecule type" value="Genomic_DNA"/>
</dbReference>
<gene>
    <name evidence="1" type="ORF">SacazDRAFT_02919</name>
</gene>
<protein>
    <submittedName>
        <fullName evidence="1">Uncharacterized protein</fullName>
    </submittedName>
</protein>
<dbReference type="Proteomes" id="UP000004705">
    <property type="component" value="Chromosome"/>
</dbReference>
<organism evidence="1 2">
    <name type="scientific">Saccharomonospora azurea NA-128</name>
    <dbReference type="NCBI Taxonomy" id="882081"/>
    <lineage>
        <taxon>Bacteria</taxon>
        <taxon>Bacillati</taxon>
        <taxon>Actinomycetota</taxon>
        <taxon>Actinomycetes</taxon>
        <taxon>Pseudonocardiales</taxon>
        <taxon>Pseudonocardiaceae</taxon>
        <taxon>Saccharomonospora</taxon>
    </lineage>
</organism>
<reference evidence="1 2" key="1">
    <citation type="journal article" date="2012" name="Stand. Genomic Sci.">
        <title>Genome sequence of the soil bacterium Saccharomonospora azurea type strain (NA-128(T)).</title>
        <authorList>
            <person name="Klenk H.P."/>
            <person name="Held B."/>
            <person name="Lucas S."/>
            <person name="Lapidus A."/>
            <person name="Copeland A."/>
            <person name="Hammon N."/>
            <person name="Pitluck S."/>
            <person name="Goodwin L.A."/>
            <person name="Han C."/>
            <person name="Tapia R."/>
            <person name="Brambilla E.M."/>
            <person name="Potter G."/>
            <person name="Land M."/>
            <person name="Ivanova N."/>
            <person name="Rohde M."/>
            <person name="Goker M."/>
            <person name="Detter J.C."/>
            <person name="Kyrpides N.C."/>
            <person name="Woyke T."/>
        </authorList>
    </citation>
    <scope>NUCLEOTIDE SEQUENCE [LARGE SCALE GENOMIC DNA]</scope>
    <source>
        <strain evidence="1 2">NA-128</strain>
    </source>
</reference>
<keyword evidence="2" id="KW-1185">Reference proteome</keyword>
<dbReference type="HOGENOM" id="CLU_2358018_0_0_11"/>